<dbReference type="RefSeq" id="WP_204285354.1">
    <property type="nucleotide sequence ID" value="NZ_BAABEJ010000009.1"/>
</dbReference>
<sequence length="777" mass="81295">MSANLILHWPLDEMSGQRTVFDASGNGILGQVSGDAKAVPDEQFGSALAFSGSGQCVTPAGGRGMTVPRYTVELWVRTGKPPVAATPLVNRRNSVDLVINVNPDGSVEHRFVTQESIGNTHTTPPGLLSWNAWQHIAVTNDAATARIYVNGEAAAEWDYPGTRQQRDPTPLVVGADLGRKIYTAGRYAHVRVYDGALTAAEIQRDMAEDSSTLAAYVRTHPLDLELLNLDEQPVLFIDNDPAGQPMRLRLTNSSRQNIEFLPQGATPGPASFHVAARLRPGVLATPAAVSSGASGWAAQAAADGTALYLVAANAAPIAPGAWVDVPLTGLSADPGGGSRGTRIEFDYQRLRSAGETAELTGTRLQYLDVVNHRGRPDIPLVMGFAAGDTVLNDGVTRSTLTLYVANTSADTTVTLAGGGPGKGGSLFTVTFDVGADGNDWALAESVAGVSVTVAAPGTSTAAWGQVAHDLGTRASWTLYPTAGMDLAPGKAVVITVAGVVGLRDPGRAGIVVGYENIPGYRDGAQTLEADRRPLAFAGSSTGVGTLAPAAKLHVSDTVLAPTTNGTLLIGPPAAASLKIGYGADHAWLQSGPNAVLSLNPASGRVIVGATSTTTVDAGSKLTVVAAYSHLQLRRTAGTAGSGTQVFLELYQEQQGATVYPAIRFHQSNKFWHLIEGRPEGLFFRFAGDTTSMTDVYAAGLKGSSLTLGSTTIGEAELQILRRLAAGTLTVTLYNDEIRATASPFQIQNGTARPYVVGLEQPNQYNLMQRFRLVPVSS</sequence>
<gene>
    <name evidence="1" type="ORF">Mam01_23210</name>
</gene>
<comment type="caution">
    <text evidence="1">The sequence shown here is derived from an EMBL/GenBank/DDBJ whole genome shotgun (WGS) entry which is preliminary data.</text>
</comment>
<dbReference type="Pfam" id="PF13385">
    <property type="entry name" value="Laminin_G_3"/>
    <property type="match status" value="1"/>
</dbReference>
<accession>A0ABQ4FBI2</accession>
<evidence type="ECO:0000313" key="1">
    <source>
        <dbReference type="EMBL" id="GIH32157.1"/>
    </source>
</evidence>
<organism evidence="1 2">
    <name type="scientific">Microbispora amethystogenes</name>
    <dbReference type="NCBI Taxonomy" id="1427754"/>
    <lineage>
        <taxon>Bacteria</taxon>
        <taxon>Bacillati</taxon>
        <taxon>Actinomycetota</taxon>
        <taxon>Actinomycetes</taxon>
        <taxon>Streptosporangiales</taxon>
        <taxon>Streptosporangiaceae</taxon>
        <taxon>Microbispora</taxon>
    </lineage>
</organism>
<reference evidence="1 2" key="1">
    <citation type="submission" date="2021-01" db="EMBL/GenBank/DDBJ databases">
        <title>Whole genome shotgun sequence of Microbispora amethystogenes NBRC 101907.</title>
        <authorList>
            <person name="Komaki H."/>
            <person name="Tamura T."/>
        </authorList>
    </citation>
    <scope>NUCLEOTIDE SEQUENCE [LARGE SCALE GENOMIC DNA]</scope>
    <source>
        <strain evidence="1 2">NBRC 101907</strain>
    </source>
</reference>
<dbReference type="InterPro" id="IPR013320">
    <property type="entry name" value="ConA-like_dom_sf"/>
</dbReference>
<dbReference type="EMBL" id="BOOB01000015">
    <property type="protein sequence ID" value="GIH32157.1"/>
    <property type="molecule type" value="Genomic_DNA"/>
</dbReference>
<protein>
    <recommendedName>
        <fullName evidence="3">LamG-like jellyroll fold domain-containing protein</fullName>
    </recommendedName>
</protein>
<evidence type="ECO:0000313" key="2">
    <source>
        <dbReference type="Proteomes" id="UP000651728"/>
    </source>
</evidence>
<dbReference type="SUPFAM" id="SSF49899">
    <property type="entry name" value="Concanavalin A-like lectins/glucanases"/>
    <property type="match status" value="1"/>
</dbReference>
<name>A0ABQ4FBI2_9ACTN</name>
<keyword evidence="2" id="KW-1185">Reference proteome</keyword>
<evidence type="ECO:0008006" key="3">
    <source>
        <dbReference type="Google" id="ProtNLM"/>
    </source>
</evidence>
<dbReference type="Proteomes" id="UP000651728">
    <property type="component" value="Unassembled WGS sequence"/>
</dbReference>
<dbReference type="Gene3D" id="2.60.120.200">
    <property type="match status" value="1"/>
</dbReference>
<proteinExistence type="predicted"/>